<evidence type="ECO:0000313" key="1">
    <source>
        <dbReference type="EMBL" id="TJZ75570.1"/>
    </source>
</evidence>
<organism evidence="1 2">
    <name type="scientific">Chitiniphilus eburneus</name>
    <dbReference type="NCBI Taxonomy" id="2571148"/>
    <lineage>
        <taxon>Bacteria</taxon>
        <taxon>Pseudomonadati</taxon>
        <taxon>Pseudomonadota</taxon>
        <taxon>Betaproteobacteria</taxon>
        <taxon>Neisseriales</taxon>
        <taxon>Chitinibacteraceae</taxon>
        <taxon>Chitiniphilus</taxon>
    </lineage>
</organism>
<dbReference type="RefSeq" id="WP_136772483.1">
    <property type="nucleotide sequence ID" value="NZ_SUMF01000004.1"/>
</dbReference>
<dbReference type="AlphaFoldDB" id="A0A4U0Q4D8"/>
<dbReference type="Proteomes" id="UP000310016">
    <property type="component" value="Unassembled WGS sequence"/>
</dbReference>
<dbReference type="EMBL" id="SUMF01000004">
    <property type="protein sequence ID" value="TJZ75570.1"/>
    <property type="molecule type" value="Genomic_DNA"/>
</dbReference>
<comment type="caution">
    <text evidence="1">The sequence shown here is derived from an EMBL/GenBank/DDBJ whole genome shotgun (WGS) entry which is preliminary data.</text>
</comment>
<name>A0A4U0Q4D8_9NEIS</name>
<proteinExistence type="predicted"/>
<reference evidence="1 2" key="1">
    <citation type="submission" date="2019-04" db="EMBL/GenBank/DDBJ databases">
        <title>Chitiniphilus eburnea sp. nov., a novel chitinolytic bacterium isolated from aquaculture sludge.</title>
        <authorList>
            <person name="Sheng M."/>
        </authorList>
    </citation>
    <scope>NUCLEOTIDE SEQUENCE [LARGE SCALE GENOMIC DNA]</scope>
    <source>
        <strain evidence="1 2">HX-2-15</strain>
    </source>
</reference>
<accession>A0A4U0Q4D8</accession>
<protein>
    <submittedName>
        <fullName evidence="1">Uncharacterized protein</fullName>
    </submittedName>
</protein>
<keyword evidence="2" id="KW-1185">Reference proteome</keyword>
<dbReference type="Pfam" id="PF10934">
    <property type="entry name" value="Sheath_initiator"/>
    <property type="match status" value="1"/>
</dbReference>
<sequence>MRYRKLDANGDYSFGAGQADFYRDQPEAVAQAVLTRLELNQGEWFVDTKEGMPWATDVLGKYTTSSYDAAIQRRILGTLGVTEITAYQSALDSNTRRLVVSATISTRYGETTVTRTF</sequence>
<dbReference type="OrthoDB" id="9812969at2"/>
<evidence type="ECO:0000313" key="2">
    <source>
        <dbReference type="Proteomes" id="UP000310016"/>
    </source>
</evidence>
<dbReference type="InterPro" id="IPR020288">
    <property type="entry name" value="Sheath_initiator"/>
</dbReference>
<gene>
    <name evidence="1" type="ORF">FAZ21_06545</name>
</gene>